<accession>A0ABD3RBE4</accession>
<dbReference type="EMBL" id="JALLPB020000342">
    <property type="protein sequence ID" value="KAL3810288.1"/>
    <property type="molecule type" value="Genomic_DNA"/>
</dbReference>
<protein>
    <submittedName>
        <fullName evidence="2">Uncharacterized protein</fullName>
    </submittedName>
</protein>
<organism evidence="2 3">
    <name type="scientific">Cyclostephanos tholiformis</name>
    <dbReference type="NCBI Taxonomy" id="382380"/>
    <lineage>
        <taxon>Eukaryota</taxon>
        <taxon>Sar</taxon>
        <taxon>Stramenopiles</taxon>
        <taxon>Ochrophyta</taxon>
        <taxon>Bacillariophyta</taxon>
        <taxon>Coscinodiscophyceae</taxon>
        <taxon>Thalassiosirophycidae</taxon>
        <taxon>Stephanodiscales</taxon>
        <taxon>Stephanodiscaceae</taxon>
        <taxon>Cyclostephanos</taxon>
    </lineage>
</organism>
<gene>
    <name evidence="2" type="ORF">ACHAXA_008656</name>
</gene>
<name>A0ABD3RBE4_9STRA</name>
<dbReference type="Proteomes" id="UP001530377">
    <property type="component" value="Unassembled WGS sequence"/>
</dbReference>
<keyword evidence="1" id="KW-0472">Membrane</keyword>
<comment type="caution">
    <text evidence="2">The sequence shown here is derived from an EMBL/GenBank/DDBJ whole genome shotgun (WGS) entry which is preliminary data.</text>
</comment>
<keyword evidence="1" id="KW-1133">Transmembrane helix</keyword>
<sequence length="444" mass="51310">MAPSPSQSMPPRLTSIAGLFNIVALTALLIGNVGWKCDNGYREVAQKHPSDAPIYNYDIDQGRTTTKDAAAIASASGGEYSPSYLQWDVPSLEVPVDWSFKMPKYCKNSTNFRPDPKRKIIVHFHMQHNAGTEFWMFARRFTPCATRACWQDSKHCMVSYNEEVEAENIRQNYINHGVQYVSYELMLPPHFPLPFVSEKARRGIFFTTIVRNPFKRFLTYYRRHTETFNVDTFNGRSPFWIDLERSQRLYSGDNLNIRWLSGATGPISSDQVNIAKCRLQLFDLVIADSLYEYAVKKVMCPLIDQKADGPRKGKTFCDGKVSKMEHVSKKSDPLNGTDPLFVGAWLERLRPSFEIYDYARLLSWKQLKKRGVDDLPELSEVPSYIEAMAKYTNKTVSDLHFRRIERLTLKNENNFHPPEEFCNRMKQIWTSNQDGELQMVFVID</sequence>
<evidence type="ECO:0000313" key="3">
    <source>
        <dbReference type="Proteomes" id="UP001530377"/>
    </source>
</evidence>
<keyword evidence="3" id="KW-1185">Reference proteome</keyword>
<reference evidence="2 3" key="1">
    <citation type="submission" date="2024-10" db="EMBL/GenBank/DDBJ databases">
        <title>Updated reference genomes for cyclostephanoid diatoms.</title>
        <authorList>
            <person name="Roberts W.R."/>
            <person name="Alverson A.J."/>
        </authorList>
    </citation>
    <scope>NUCLEOTIDE SEQUENCE [LARGE SCALE GENOMIC DNA]</scope>
    <source>
        <strain evidence="2 3">AJA228-03</strain>
    </source>
</reference>
<feature type="transmembrane region" description="Helical" evidence="1">
    <location>
        <begin position="12"/>
        <end position="35"/>
    </location>
</feature>
<evidence type="ECO:0000313" key="2">
    <source>
        <dbReference type="EMBL" id="KAL3810288.1"/>
    </source>
</evidence>
<proteinExistence type="predicted"/>
<evidence type="ECO:0000256" key="1">
    <source>
        <dbReference type="SAM" id="Phobius"/>
    </source>
</evidence>
<keyword evidence="1" id="KW-0812">Transmembrane</keyword>
<dbReference type="AlphaFoldDB" id="A0ABD3RBE4"/>